<dbReference type="RefSeq" id="WP_094020158.1">
    <property type="nucleotide sequence ID" value="NZ_FXYF01000003.1"/>
</dbReference>
<proteinExistence type="predicted"/>
<feature type="transmembrane region" description="Helical" evidence="2">
    <location>
        <begin position="49"/>
        <end position="71"/>
    </location>
</feature>
<sequence>MRYIRYAIYASLLIVLTVVSVANLAPVTLNTLPAGLASLPQIGWLAFSVQVPLFAVALGGLVLGFVLGEVFEWLREHKFRAEASAKGHEVKKLERQLKRTQAERDKDKDEVLAILDQAS</sequence>
<dbReference type="AlphaFoldDB" id="A0A238K4U0"/>
<gene>
    <name evidence="3" type="ORF">MAA8898_01292</name>
</gene>
<evidence type="ECO:0000313" key="4">
    <source>
        <dbReference type="Proteomes" id="UP000207598"/>
    </source>
</evidence>
<feature type="transmembrane region" description="Helical" evidence="2">
    <location>
        <begin position="7"/>
        <end position="29"/>
    </location>
</feature>
<organism evidence="3 4">
    <name type="scientific">Maliponia aquimaris</name>
    <dbReference type="NCBI Taxonomy" id="1673631"/>
    <lineage>
        <taxon>Bacteria</taxon>
        <taxon>Pseudomonadati</taxon>
        <taxon>Pseudomonadota</taxon>
        <taxon>Alphaproteobacteria</taxon>
        <taxon>Rhodobacterales</taxon>
        <taxon>Paracoccaceae</taxon>
        <taxon>Maliponia</taxon>
    </lineage>
</organism>
<dbReference type="OrthoDB" id="7689797at2"/>
<protein>
    <recommendedName>
        <fullName evidence="5">Lipopolysaccharide assembly protein A domain-containing protein</fullName>
    </recommendedName>
</protein>
<keyword evidence="2" id="KW-1133">Transmembrane helix</keyword>
<keyword evidence="1" id="KW-0175">Coiled coil</keyword>
<evidence type="ECO:0000256" key="2">
    <source>
        <dbReference type="SAM" id="Phobius"/>
    </source>
</evidence>
<keyword evidence="4" id="KW-1185">Reference proteome</keyword>
<reference evidence="3 4" key="1">
    <citation type="submission" date="2017-05" db="EMBL/GenBank/DDBJ databases">
        <authorList>
            <person name="Song R."/>
            <person name="Chenine A.L."/>
            <person name="Ruprecht R.M."/>
        </authorList>
    </citation>
    <scope>NUCLEOTIDE SEQUENCE [LARGE SCALE GENOMIC DNA]</scope>
    <source>
        <strain evidence="3 4">CECT 8898</strain>
    </source>
</reference>
<keyword evidence="2" id="KW-0472">Membrane</keyword>
<evidence type="ECO:0000256" key="1">
    <source>
        <dbReference type="SAM" id="Coils"/>
    </source>
</evidence>
<accession>A0A238K4U0</accession>
<feature type="coiled-coil region" evidence="1">
    <location>
        <begin position="83"/>
        <end position="110"/>
    </location>
</feature>
<dbReference type="Proteomes" id="UP000207598">
    <property type="component" value="Unassembled WGS sequence"/>
</dbReference>
<dbReference type="EMBL" id="FXYF01000003">
    <property type="protein sequence ID" value="SMX37879.1"/>
    <property type="molecule type" value="Genomic_DNA"/>
</dbReference>
<evidence type="ECO:0008006" key="5">
    <source>
        <dbReference type="Google" id="ProtNLM"/>
    </source>
</evidence>
<name>A0A238K4U0_9RHOB</name>
<keyword evidence="2" id="KW-0812">Transmembrane</keyword>
<evidence type="ECO:0000313" key="3">
    <source>
        <dbReference type="EMBL" id="SMX37879.1"/>
    </source>
</evidence>